<evidence type="ECO:0000313" key="1">
    <source>
        <dbReference type="EMBL" id="KAK4504423.1"/>
    </source>
</evidence>
<reference evidence="1 2" key="1">
    <citation type="journal article" date="2023" name="G3 (Bethesda)">
        <title>A chromosome-level genome assembly of Zasmidium syzygii isolated from banana leaves.</title>
        <authorList>
            <person name="van Westerhoven A.C."/>
            <person name="Mehrabi R."/>
            <person name="Talebi R."/>
            <person name="Steentjes M.B.F."/>
            <person name="Corcolon B."/>
            <person name="Chong P.A."/>
            <person name="Kema G.H.J."/>
            <person name="Seidl M.F."/>
        </authorList>
    </citation>
    <scope>NUCLEOTIDE SEQUENCE [LARGE SCALE GENOMIC DNA]</scope>
    <source>
        <strain evidence="1 2">P124</strain>
    </source>
</reference>
<comment type="caution">
    <text evidence="1">The sequence shown here is derived from an EMBL/GenBank/DDBJ whole genome shotgun (WGS) entry which is preliminary data.</text>
</comment>
<sequence length="341" mass="38010">MSVTAATVVVEDPPWVTREAVANSSVKAKTQAIFEEAIRSIDAIEKGQQSDGVLASDALEQERVGKDSKSRPRLWMMGATHHSRRIAVLIREKGLQDEIEQIWVQPGPTGMRDPPGKPPGPVPILELRPPSKDGLQPGEYFYHPTGIAEYIEGRWPAPISENQNDGRGVEIKALIQDRMAYVDEIVMLGNNYTFNASAVFTSKPSSRDAAASYWRACNETLASLEKLCDPVGPFLVPGCASEPTLVDISLFTWIQNFRYVFGVDILSSGHDRALKMYEAFEQRPSALHDETLGTLWLDRTRSLSPTPEEVPWKVYEFPRESIKKPLLDSCTIKQGSQQENQ</sequence>
<evidence type="ECO:0008006" key="3">
    <source>
        <dbReference type="Google" id="ProtNLM"/>
    </source>
</evidence>
<dbReference type="Pfam" id="PF13410">
    <property type="entry name" value="GST_C_2"/>
    <property type="match status" value="1"/>
</dbReference>
<name>A0ABR0ETB7_ZASCE</name>
<protein>
    <recommendedName>
        <fullName evidence="3">Glutathione S-transferase</fullName>
    </recommendedName>
</protein>
<dbReference type="Proteomes" id="UP001305779">
    <property type="component" value="Unassembled WGS sequence"/>
</dbReference>
<dbReference type="SUPFAM" id="SSF47616">
    <property type="entry name" value="GST C-terminal domain-like"/>
    <property type="match status" value="1"/>
</dbReference>
<dbReference type="EMBL" id="JAXOVC010000003">
    <property type="protein sequence ID" value="KAK4504423.1"/>
    <property type="molecule type" value="Genomic_DNA"/>
</dbReference>
<dbReference type="InterPro" id="IPR036282">
    <property type="entry name" value="Glutathione-S-Trfase_C_sf"/>
</dbReference>
<dbReference type="Gene3D" id="3.40.30.10">
    <property type="entry name" value="Glutaredoxin"/>
    <property type="match status" value="1"/>
</dbReference>
<dbReference type="Gene3D" id="1.20.1050.10">
    <property type="match status" value="1"/>
</dbReference>
<evidence type="ECO:0000313" key="2">
    <source>
        <dbReference type="Proteomes" id="UP001305779"/>
    </source>
</evidence>
<keyword evidence="2" id="KW-1185">Reference proteome</keyword>
<organism evidence="1 2">
    <name type="scientific">Zasmidium cellare</name>
    <name type="common">Wine cellar mold</name>
    <name type="synonym">Racodium cellare</name>
    <dbReference type="NCBI Taxonomy" id="395010"/>
    <lineage>
        <taxon>Eukaryota</taxon>
        <taxon>Fungi</taxon>
        <taxon>Dikarya</taxon>
        <taxon>Ascomycota</taxon>
        <taxon>Pezizomycotina</taxon>
        <taxon>Dothideomycetes</taxon>
        <taxon>Dothideomycetidae</taxon>
        <taxon>Mycosphaerellales</taxon>
        <taxon>Mycosphaerellaceae</taxon>
        <taxon>Zasmidium</taxon>
    </lineage>
</organism>
<proteinExistence type="predicted"/>
<gene>
    <name evidence="1" type="ORF">PRZ48_005339</name>
</gene>
<accession>A0ABR0ETB7</accession>